<evidence type="ECO:0000313" key="3">
    <source>
        <dbReference type="Proteomes" id="UP001295423"/>
    </source>
</evidence>
<protein>
    <submittedName>
        <fullName evidence="2">Uncharacterized protein</fullName>
    </submittedName>
</protein>
<dbReference type="AlphaFoldDB" id="A0AAD2CIT2"/>
<feature type="region of interest" description="Disordered" evidence="1">
    <location>
        <begin position="1"/>
        <end position="37"/>
    </location>
</feature>
<evidence type="ECO:0000256" key="1">
    <source>
        <dbReference type="SAM" id="MobiDB-lite"/>
    </source>
</evidence>
<comment type="caution">
    <text evidence="2">The sequence shown here is derived from an EMBL/GenBank/DDBJ whole genome shotgun (WGS) entry which is preliminary data.</text>
</comment>
<organism evidence="2 3">
    <name type="scientific">Cylindrotheca closterium</name>
    <dbReference type="NCBI Taxonomy" id="2856"/>
    <lineage>
        <taxon>Eukaryota</taxon>
        <taxon>Sar</taxon>
        <taxon>Stramenopiles</taxon>
        <taxon>Ochrophyta</taxon>
        <taxon>Bacillariophyta</taxon>
        <taxon>Bacillariophyceae</taxon>
        <taxon>Bacillariophycidae</taxon>
        <taxon>Bacillariales</taxon>
        <taxon>Bacillariaceae</taxon>
        <taxon>Cylindrotheca</taxon>
    </lineage>
</organism>
<keyword evidence="3" id="KW-1185">Reference proteome</keyword>
<accession>A0AAD2CIT2</accession>
<sequence length="179" mass="19566">MMNAGRSFATNTFRRCASPRPTQKAAYSSAPSPVGSPTSLMSMTTYGGLAGFIAAAALTEKDTTRCDSNLTKRRLTSMLQHQRVNDKSRSSEKVISLRGVDLKQVSNETTEGLIDDLKNGANLDKESLLILFTMRRRLSPKTAEKLIDALNNGANFDQESLIKLVRLQLTPGPFGPKKC</sequence>
<proteinExistence type="predicted"/>
<feature type="compositionally biased region" description="Polar residues" evidence="1">
    <location>
        <begin position="25"/>
        <end position="37"/>
    </location>
</feature>
<reference evidence="2" key="1">
    <citation type="submission" date="2023-08" db="EMBL/GenBank/DDBJ databases">
        <authorList>
            <person name="Audoor S."/>
            <person name="Bilcke G."/>
        </authorList>
    </citation>
    <scope>NUCLEOTIDE SEQUENCE</scope>
</reference>
<dbReference type="EMBL" id="CAKOGP040000335">
    <property type="protein sequence ID" value="CAJ1934417.1"/>
    <property type="molecule type" value="Genomic_DNA"/>
</dbReference>
<dbReference type="Proteomes" id="UP001295423">
    <property type="component" value="Unassembled WGS sequence"/>
</dbReference>
<gene>
    <name evidence="2" type="ORF">CYCCA115_LOCUS3757</name>
</gene>
<name>A0AAD2CIT2_9STRA</name>
<evidence type="ECO:0000313" key="2">
    <source>
        <dbReference type="EMBL" id="CAJ1934417.1"/>
    </source>
</evidence>